<dbReference type="EMBL" id="JAGTXO010000026">
    <property type="protein sequence ID" value="KAG8461351.1"/>
    <property type="molecule type" value="Genomic_DNA"/>
</dbReference>
<dbReference type="SUPFAM" id="SSF50978">
    <property type="entry name" value="WD40 repeat-like"/>
    <property type="match status" value="1"/>
</dbReference>
<dbReference type="Proteomes" id="UP000751190">
    <property type="component" value="Unassembled WGS sequence"/>
</dbReference>
<feature type="repeat" description="WD" evidence="3">
    <location>
        <begin position="368"/>
        <end position="399"/>
    </location>
</feature>
<dbReference type="InterPro" id="IPR006594">
    <property type="entry name" value="LisH"/>
</dbReference>
<dbReference type="CDD" id="cd00200">
    <property type="entry name" value="WD40"/>
    <property type="match status" value="1"/>
</dbReference>
<dbReference type="InterPro" id="IPR051350">
    <property type="entry name" value="WD_repeat-ST_regulator"/>
</dbReference>
<dbReference type="InterPro" id="IPR015943">
    <property type="entry name" value="WD40/YVTN_repeat-like_dom_sf"/>
</dbReference>
<dbReference type="OMA" id="GHISGCV"/>
<dbReference type="OrthoDB" id="972532at2759"/>
<comment type="caution">
    <text evidence="4">The sequence shown here is derived from an EMBL/GenBank/DDBJ whole genome shotgun (WGS) entry which is preliminary data.</text>
</comment>
<proteinExistence type="predicted"/>
<name>A0A8J5X5B0_DIALT</name>
<dbReference type="Pfam" id="PF00400">
    <property type="entry name" value="WD40"/>
    <property type="match status" value="4"/>
</dbReference>
<evidence type="ECO:0000313" key="5">
    <source>
        <dbReference type="Proteomes" id="UP000751190"/>
    </source>
</evidence>
<feature type="repeat" description="WD" evidence="3">
    <location>
        <begin position="548"/>
        <end position="580"/>
    </location>
</feature>
<gene>
    <name evidence="4" type="ORF">KFE25_010538</name>
</gene>
<feature type="repeat" description="WD" evidence="3">
    <location>
        <begin position="242"/>
        <end position="274"/>
    </location>
</feature>
<organism evidence="4 5">
    <name type="scientific">Diacronema lutheri</name>
    <name type="common">Unicellular marine alga</name>
    <name type="synonym">Monochrysis lutheri</name>
    <dbReference type="NCBI Taxonomy" id="2081491"/>
    <lineage>
        <taxon>Eukaryota</taxon>
        <taxon>Haptista</taxon>
        <taxon>Haptophyta</taxon>
        <taxon>Pavlovophyceae</taxon>
        <taxon>Pavlovales</taxon>
        <taxon>Pavlovaceae</taxon>
        <taxon>Diacronema</taxon>
    </lineage>
</organism>
<dbReference type="PROSITE" id="PS50082">
    <property type="entry name" value="WD_REPEATS_2"/>
    <property type="match status" value="3"/>
</dbReference>
<evidence type="ECO:0000313" key="4">
    <source>
        <dbReference type="EMBL" id="KAG8461351.1"/>
    </source>
</evidence>
<reference evidence="4" key="1">
    <citation type="submission" date="2021-05" db="EMBL/GenBank/DDBJ databases">
        <title>The genome of the haptophyte Pavlova lutheri (Diacronema luteri, Pavlovales) - a model for lipid biosynthesis in eukaryotic algae.</title>
        <authorList>
            <person name="Hulatt C.J."/>
            <person name="Posewitz M.C."/>
        </authorList>
    </citation>
    <scope>NUCLEOTIDE SEQUENCE</scope>
    <source>
        <strain evidence="4">NIVA-4/92</strain>
    </source>
</reference>
<evidence type="ECO:0000256" key="2">
    <source>
        <dbReference type="ARBA" id="ARBA00022737"/>
    </source>
</evidence>
<dbReference type="PROSITE" id="PS50896">
    <property type="entry name" value="LISH"/>
    <property type="match status" value="1"/>
</dbReference>
<evidence type="ECO:0000256" key="3">
    <source>
        <dbReference type="PROSITE-ProRule" id="PRU00221"/>
    </source>
</evidence>
<keyword evidence="1 3" id="KW-0853">WD repeat</keyword>
<sequence length="593" mass="63630">MDGCCDAYPADEVLASGFARSDVVRLITQSLYALGYHRSAELLEGESHVKLLSADVSEFRRGILDGRWDDAGARIPALGLESPEAACAVQFLILEHKYLELVDEQRFAPALDCLRAQLVPLGANPLKLRTLASFLLCAERRELHERCGWANIGASAGDVRIAARQRLLRALQALIPPSVLVPEGRLEALLLQAMAQQAALPAQALSASACDTAAHAPRPRWDLFQDAAPPCAHLASACVRVLEAHRDEAWCVAFCRGGSRLASAGKDGLAVIWSTPDGALAPDRRASSPQSTDGAASTIASGECDVVGGDEGARTAVESREVLHVLDGHSAPVCYLQWSPDDSQLLTCCTAGRICRWAAATGALERLYAQHEEAVQACAWLPDGRHFISGGLDKRLLLWALDGSVLQAWHGVRVTDLALARSSGQLIVLTADQRIRLFPILATHDGQPRLSTAAERSLPVARPVTSCALSSDARQLLVSTASDTVELWDLAQAAEASEPTVCYVGHRHARFVVRSAFGGHAERFVLSGSEDAQVYIWNRADGALLEVLAGHSGAVNAVAWSPTQHHVFASASDDHTIRIWAPKSRTDRSAKAQ</sequence>
<dbReference type="AlphaFoldDB" id="A0A8J5X5B0"/>
<dbReference type="InterPro" id="IPR001680">
    <property type="entry name" value="WD40_rpt"/>
</dbReference>
<dbReference type="InterPro" id="IPR036322">
    <property type="entry name" value="WD40_repeat_dom_sf"/>
</dbReference>
<keyword evidence="5" id="KW-1185">Reference proteome</keyword>
<protein>
    <submittedName>
        <fullName evidence="4">Uncharacterized protein</fullName>
    </submittedName>
</protein>
<dbReference type="PANTHER" id="PTHR22838">
    <property type="entry name" value="WD REPEAT PROTEIN 26-RELATED"/>
    <property type="match status" value="1"/>
</dbReference>
<dbReference type="Pfam" id="PF23627">
    <property type="entry name" value="LisH_WDR26"/>
    <property type="match status" value="1"/>
</dbReference>
<keyword evidence="2" id="KW-0677">Repeat</keyword>
<dbReference type="PROSITE" id="PS50294">
    <property type="entry name" value="WD_REPEATS_REGION"/>
    <property type="match status" value="2"/>
</dbReference>
<dbReference type="SMART" id="SM00320">
    <property type="entry name" value="WD40"/>
    <property type="match status" value="7"/>
</dbReference>
<dbReference type="Gene3D" id="2.130.10.10">
    <property type="entry name" value="YVTN repeat-like/Quinoprotein amine dehydrogenase"/>
    <property type="match status" value="2"/>
</dbReference>
<accession>A0A8J5X5B0</accession>
<evidence type="ECO:0000256" key="1">
    <source>
        <dbReference type="ARBA" id="ARBA00022574"/>
    </source>
</evidence>
<dbReference type="PANTHER" id="PTHR22838:SF0">
    <property type="entry name" value="WD REPEAT-CONTAINING PROTEIN 26"/>
    <property type="match status" value="1"/>
</dbReference>